<feature type="domain" description="EamA" evidence="7">
    <location>
        <begin position="7"/>
        <end position="133"/>
    </location>
</feature>
<evidence type="ECO:0000256" key="6">
    <source>
        <dbReference type="SAM" id="Phobius"/>
    </source>
</evidence>
<evidence type="ECO:0000259" key="7">
    <source>
        <dbReference type="Pfam" id="PF00892"/>
    </source>
</evidence>
<dbReference type="EMBL" id="JAFKCS010000005">
    <property type="protein sequence ID" value="MBN7819727.1"/>
    <property type="molecule type" value="Genomic_DNA"/>
</dbReference>
<protein>
    <submittedName>
        <fullName evidence="8">EamA family transporter</fullName>
    </submittedName>
</protein>
<feature type="transmembrane region" description="Helical" evidence="6">
    <location>
        <begin position="260"/>
        <end position="276"/>
    </location>
</feature>
<evidence type="ECO:0000256" key="3">
    <source>
        <dbReference type="ARBA" id="ARBA00022692"/>
    </source>
</evidence>
<evidence type="ECO:0000256" key="1">
    <source>
        <dbReference type="ARBA" id="ARBA00004141"/>
    </source>
</evidence>
<evidence type="ECO:0000256" key="5">
    <source>
        <dbReference type="ARBA" id="ARBA00023136"/>
    </source>
</evidence>
<dbReference type="Pfam" id="PF00892">
    <property type="entry name" value="EamA"/>
    <property type="match status" value="2"/>
</dbReference>
<feature type="transmembrane region" description="Helical" evidence="6">
    <location>
        <begin position="174"/>
        <end position="193"/>
    </location>
</feature>
<dbReference type="PANTHER" id="PTHR32322">
    <property type="entry name" value="INNER MEMBRANE TRANSPORTER"/>
    <property type="match status" value="1"/>
</dbReference>
<dbReference type="RefSeq" id="WP_206593532.1">
    <property type="nucleotide sequence ID" value="NZ_JAFKCS010000005.1"/>
</dbReference>
<feature type="transmembrane region" description="Helical" evidence="6">
    <location>
        <begin position="117"/>
        <end position="137"/>
    </location>
</feature>
<comment type="caution">
    <text evidence="8">The sequence shown here is derived from an EMBL/GenBank/DDBJ whole genome shotgun (WGS) entry which is preliminary data.</text>
</comment>
<keyword evidence="5 6" id="KW-0472">Membrane</keyword>
<evidence type="ECO:0000256" key="2">
    <source>
        <dbReference type="ARBA" id="ARBA00007362"/>
    </source>
</evidence>
<feature type="transmembrane region" description="Helical" evidence="6">
    <location>
        <begin position="234"/>
        <end position="254"/>
    </location>
</feature>
<dbReference type="InterPro" id="IPR000620">
    <property type="entry name" value="EamA_dom"/>
</dbReference>
<comment type="subcellular location">
    <subcellularLocation>
        <location evidence="1">Membrane</location>
        <topology evidence="1">Multi-pass membrane protein</topology>
    </subcellularLocation>
</comment>
<keyword evidence="9" id="KW-1185">Reference proteome</keyword>
<gene>
    <name evidence="8" type="ORF">J0A65_07615</name>
</gene>
<dbReference type="InterPro" id="IPR050638">
    <property type="entry name" value="AA-Vitamin_Transporters"/>
</dbReference>
<feature type="transmembrane region" description="Helical" evidence="6">
    <location>
        <begin position="143"/>
        <end position="162"/>
    </location>
</feature>
<feature type="transmembrane region" description="Helical" evidence="6">
    <location>
        <begin position="34"/>
        <end position="52"/>
    </location>
</feature>
<sequence>MKYLKDIVLTALAPFVWGSTYYVTTQFIPDGHPLAISLLRIVPAGLLLFLLVKEFPSRSLWVKLLILGTLNFALFWWLLFEAAYRLPGGIAATLGATQVILVIVLSKFVLQSKVTFSAVLFAGLGALGVGLMLFTPIDKLDLMGVLAGFASALSMALGTVLSKHWKPPVPTLTFTCWQLCAGGIVLSPFVIFLEVEFPSVTVASICAISYLSLIGAAFTYLLWFRGISKLSPNLISPLGLFSPISAVLLGWIMLDESLNAIQILGFISALISIVFCQHTQRPKRSRLN</sequence>
<evidence type="ECO:0000256" key="4">
    <source>
        <dbReference type="ARBA" id="ARBA00022989"/>
    </source>
</evidence>
<accession>A0ABS3CRI5</accession>
<feature type="transmembrane region" description="Helical" evidence="6">
    <location>
        <begin position="7"/>
        <end position="28"/>
    </location>
</feature>
<evidence type="ECO:0000313" key="8">
    <source>
        <dbReference type="EMBL" id="MBN7819727.1"/>
    </source>
</evidence>
<feature type="transmembrane region" description="Helical" evidence="6">
    <location>
        <begin position="199"/>
        <end position="222"/>
    </location>
</feature>
<feature type="transmembrane region" description="Helical" evidence="6">
    <location>
        <begin position="90"/>
        <end position="110"/>
    </location>
</feature>
<reference evidence="8 9" key="1">
    <citation type="submission" date="2021-03" db="EMBL/GenBank/DDBJ databases">
        <title>novel species isolated from a fishpond in China.</title>
        <authorList>
            <person name="Lu H."/>
            <person name="Cai Z."/>
        </authorList>
    </citation>
    <scope>NUCLEOTIDE SEQUENCE [LARGE SCALE GENOMIC DNA]</scope>
    <source>
        <strain evidence="8 9">Y57</strain>
    </source>
</reference>
<feature type="domain" description="EamA" evidence="7">
    <location>
        <begin position="143"/>
        <end position="275"/>
    </location>
</feature>
<keyword evidence="4 6" id="KW-1133">Transmembrane helix</keyword>
<dbReference type="PANTHER" id="PTHR32322:SF2">
    <property type="entry name" value="EAMA DOMAIN-CONTAINING PROTEIN"/>
    <property type="match status" value="1"/>
</dbReference>
<name>A0ABS3CRI5_9ALTE</name>
<proteinExistence type="inferred from homology"/>
<evidence type="ECO:0000313" key="9">
    <source>
        <dbReference type="Proteomes" id="UP000663992"/>
    </source>
</evidence>
<dbReference type="Proteomes" id="UP000663992">
    <property type="component" value="Unassembled WGS sequence"/>
</dbReference>
<organism evidence="8 9">
    <name type="scientific">Bowmanella yangjiangensis</name>
    <dbReference type="NCBI Taxonomy" id="2811230"/>
    <lineage>
        <taxon>Bacteria</taxon>
        <taxon>Pseudomonadati</taxon>
        <taxon>Pseudomonadota</taxon>
        <taxon>Gammaproteobacteria</taxon>
        <taxon>Alteromonadales</taxon>
        <taxon>Alteromonadaceae</taxon>
        <taxon>Bowmanella</taxon>
    </lineage>
</organism>
<comment type="similarity">
    <text evidence="2">Belongs to the EamA transporter family.</text>
</comment>
<dbReference type="InterPro" id="IPR037185">
    <property type="entry name" value="EmrE-like"/>
</dbReference>
<keyword evidence="3 6" id="KW-0812">Transmembrane</keyword>
<feature type="transmembrane region" description="Helical" evidence="6">
    <location>
        <begin position="64"/>
        <end position="84"/>
    </location>
</feature>
<dbReference type="SUPFAM" id="SSF103481">
    <property type="entry name" value="Multidrug resistance efflux transporter EmrE"/>
    <property type="match status" value="2"/>
</dbReference>